<feature type="short sequence motif" description="GyrA-box" evidence="9">
    <location>
        <begin position="526"/>
        <end position="532"/>
    </location>
</feature>
<dbReference type="PANTHER" id="PTHR43493:SF5">
    <property type="entry name" value="DNA GYRASE SUBUNIT A, CHLOROPLASTIC_MITOCHONDRIAL"/>
    <property type="match status" value="1"/>
</dbReference>
<dbReference type="InterPro" id="IPR013757">
    <property type="entry name" value="Topo_IIA_A_a_sf"/>
</dbReference>
<evidence type="ECO:0000256" key="4">
    <source>
        <dbReference type="ARBA" id="ARBA00022840"/>
    </source>
</evidence>
<evidence type="ECO:0000313" key="13">
    <source>
        <dbReference type="Proteomes" id="UP000178449"/>
    </source>
</evidence>
<dbReference type="GO" id="GO:0005694">
    <property type="term" value="C:chromosome"/>
    <property type="evidence" value="ECO:0007669"/>
    <property type="project" value="InterPro"/>
</dbReference>
<keyword evidence="4 9" id="KW-0067">ATP-binding</keyword>
<dbReference type="NCBIfam" id="TIGR01063">
    <property type="entry name" value="gyrA"/>
    <property type="match status" value="1"/>
</dbReference>
<dbReference type="EC" id="5.6.2.2" evidence="9"/>
<dbReference type="Gene3D" id="3.90.199.10">
    <property type="entry name" value="Topoisomerase II, domain 5"/>
    <property type="match status" value="1"/>
</dbReference>
<dbReference type="InterPro" id="IPR035516">
    <property type="entry name" value="Gyrase/topoIV_suA_C"/>
</dbReference>
<comment type="subcellular location">
    <subcellularLocation>
        <location evidence="9">Cytoplasm</location>
    </subcellularLocation>
</comment>
<dbReference type="Gene3D" id="2.120.10.90">
    <property type="entry name" value="DNA gyrase/topoisomerase IV, subunit A, C-terminal"/>
    <property type="match status" value="1"/>
</dbReference>
<dbReference type="InterPro" id="IPR013758">
    <property type="entry name" value="Topo_IIA_A/C_ab"/>
</dbReference>
<keyword evidence="6 9" id="KW-0238">DNA-binding</keyword>
<dbReference type="PROSITE" id="PS52040">
    <property type="entry name" value="TOPO_IIA"/>
    <property type="match status" value="1"/>
</dbReference>
<dbReference type="Gene3D" id="1.10.268.10">
    <property type="entry name" value="Topoisomerase, domain 3"/>
    <property type="match status" value="1"/>
</dbReference>
<reference evidence="12 13" key="1">
    <citation type="journal article" date="2016" name="Nat. Commun.">
        <title>Thousands of microbial genomes shed light on interconnected biogeochemical processes in an aquifer system.</title>
        <authorList>
            <person name="Anantharaman K."/>
            <person name="Brown C.T."/>
            <person name="Hug L.A."/>
            <person name="Sharon I."/>
            <person name="Castelle C.J."/>
            <person name="Probst A.J."/>
            <person name="Thomas B.C."/>
            <person name="Singh A."/>
            <person name="Wilkins M.J."/>
            <person name="Karaoz U."/>
            <person name="Brodie E.L."/>
            <person name="Williams K.H."/>
            <person name="Hubbard S.S."/>
            <person name="Banfield J.F."/>
        </authorList>
    </citation>
    <scope>NUCLEOTIDE SEQUENCE [LARGE SCALE GENOMIC DNA]</scope>
</reference>
<comment type="similarity">
    <text evidence="2 9">Belongs to the type II topoisomerase GyrA/ParC subunit family.</text>
</comment>
<comment type="catalytic activity">
    <reaction evidence="1 9 10">
        <text>ATP-dependent breakage, passage and rejoining of double-stranded DNA.</text>
        <dbReference type="EC" id="5.6.2.2"/>
    </reaction>
</comment>
<dbReference type="NCBIfam" id="NF004044">
    <property type="entry name" value="PRK05561.1"/>
    <property type="match status" value="1"/>
</dbReference>
<dbReference type="GO" id="GO:0009330">
    <property type="term" value="C:DNA topoisomerase type II (double strand cut, ATP-hydrolyzing) complex"/>
    <property type="evidence" value="ECO:0007669"/>
    <property type="project" value="TreeGrafter"/>
</dbReference>
<dbReference type="InterPro" id="IPR013760">
    <property type="entry name" value="Topo_IIA-like_dom_sf"/>
</dbReference>
<dbReference type="InterPro" id="IPR006691">
    <property type="entry name" value="GyrA/parC_rep"/>
</dbReference>
<dbReference type="FunFam" id="1.10.268.10:FF:000001">
    <property type="entry name" value="DNA gyrase subunit A"/>
    <property type="match status" value="1"/>
</dbReference>
<dbReference type="FunFam" id="3.30.1360.40:FF:000002">
    <property type="entry name" value="DNA gyrase subunit A"/>
    <property type="match status" value="1"/>
</dbReference>
<dbReference type="SMART" id="SM00434">
    <property type="entry name" value="TOP4c"/>
    <property type="match status" value="1"/>
</dbReference>
<dbReference type="CDD" id="cd00187">
    <property type="entry name" value="TOP4c"/>
    <property type="match status" value="1"/>
</dbReference>
<dbReference type="SUPFAM" id="SSF56719">
    <property type="entry name" value="Type II DNA topoisomerase"/>
    <property type="match status" value="1"/>
</dbReference>
<dbReference type="GO" id="GO:0005524">
    <property type="term" value="F:ATP binding"/>
    <property type="evidence" value="ECO:0007669"/>
    <property type="project" value="UniProtKB-UniRule"/>
</dbReference>
<feature type="domain" description="Topo IIA-type catalytic" evidence="11">
    <location>
        <begin position="34"/>
        <end position="499"/>
    </location>
</feature>
<dbReference type="GO" id="GO:0034335">
    <property type="term" value="F:DNA negative supercoiling activity"/>
    <property type="evidence" value="ECO:0007669"/>
    <property type="project" value="UniProtKB-ARBA"/>
</dbReference>
<comment type="subunit">
    <text evidence="9">Heterotetramer, composed of two GyrA and two GyrB chains. In the heterotetramer, GyrA contains the active site tyrosine that forms a transient covalent intermediate with DNA, while GyrB binds cofactors and catalyzes ATP hydrolysis.</text>
</comment>
<dbReference type="SUPFAM" id="SSF101904">
    <property type="entry name" value="GyrA/ParC C-terminal domain-like"/>
    <property type="match status" value="1"/>
</dbReference>
<organism evidence="12 13">
    <name type="scientific">Candidatus Lambdaproteobacteria bacterium RIFOXYD2_FULL_50_16</name>
    <dbReference type="NCBI Taxonomy" id="1817772"/>
    <lineage>
        <taxon>Bacteria</taxon>
        <taxon>Pseudomonadati</taxon>
        <taxon>Pseudomonadota</taxon>
        <taxon>Candidatus Lambdaproteobacteria</taxon>
    </lineage>
</organism>
<evidence type="ECO:0000256" key="2">
    <source>
        <dbReference type="ARBA" id="ARBA00008263"/>
    </source>
</evidence>
<comment type="function">
    <text evidence="9">A type II topoisomerase that negatively supercoils closed circular double-stranded (ds) DNA in an ATP-dependent manner to modulate DNA topology and maintain chromosomes in an underwound state. Negative supercoiling favors strand separation, and DNA replication, transcription, recombination and repair, all of which involve strand separation. Also able to catalyze the interconversion of other topological isomers of dsDNA rings, including catenanes and knotted rings. Type II topoisomerases break and join 2 DNA strands simultaneously in an ATP-dependent manner.</text>
</comment>
<dbReference type="InterPro" id="IPR005743">
    <property type="entry name" value="GyrA"/>
</dbReference>
<dbReference type="GO" id="GO:0005737">
    <property type="term" value="C:cytoplasm"/>
    <property type="evidence" value="ECO:0007669"/>
    <property type="project" value="UniProtKB-SubCell"/>
</dbReference>
<proteinExistence type="inferred from homology"/>
<dbReference type="FunFam" id="2.120.10.90:FF:000005">
    <property type="entry name" value="DNA topoisomerase 4 subunit A"/>
    <property type="match status" value="1"/>
</dbReference>
<comment type="caution">
    <text evidence="12">The sequence shown here is derived from an EMBL/GenBank/DDBJ whole genome shotgun (WGS) entry which is preliminary data.</text>
</comment>
<dbReference type="Pfam" id="PF03989">
    <property type="entry name" value="DNA_gyraseA_C"/>
    <property type="match status" value="6"/>
</dbReference>
<keyword evidence="5 9" id="KW-0799">Topoisomerase</keyword>
<dbReference type="GO" id="GO:0003677">
    <property type="term" value="F:DNA binding"/>
    <property type="evidence" value="ECO:0007669"/>
    <property type="project" value="UniProtKB-UniRule"/>
</dbReference>
<keyword evidence="7 9" id="KW-0413">Isomerase</keyword>
<dbReference type="Proteomes" id="UP000178449">
    <property type="component" value="Unassembled WGS sequence"/>
</dbReference>
<accession>A0A1F6GED2</accession>
<evidence type="ECO:0000256" key="1">
    <source>
        <dbReference type="ARBA" id="ARBA00000185"/>
    </source>
</evidence>
<evidence type="ECO:0000256" key="6">
    <source>
        <dbReference type="ARBA" id="ARBA00023125"/>
    </source>
</evidence>
<evidence type="ECO:0000259" key="11">
    <source>
        <dbReference type="PROSITE" id="PS52040"/>
    </source>
</evidence>
<keyword evidence="9" id="KW-0963">Cytoplasm</keyword>
<evidence type="ECO:0000256" key="5">
    <source>
        <dbReference type="ARBA" id="ARBA00023029"/>
    </source>
</evidence>
<gene>
    <name evidence="9" type="primary">gyrA</name>
    <name evidence="12" type="ORF">A2527_01785</name>
</gene>
<dbReference type="AlphaFoldDB" id="A0A1F6GED2"/>
<dbReference type="InterPro" id="IPR050220">
    <property type="entry name" value="Type_II_DNA_Topoisomerases"/>
</dbReference>
<dbReference type="GO" id="GO:0006265">
    <property type="term" value="P:DNA topological change"/>
    <property type="evidence" value="ECO:0007669"/>
    <property type="project" value="UniProtKB-UniRule"/>
</dbReference>
<protein>
    <recommendedName>
        <fullName evidence="9">DNA gyrase subunit A</fullName>
        <ecNumber evidence="9">5.6.2.2</ecNumber>
    </recommendedName>
</protein>
<dbReference type="Pfam" id="PF00521">
    <property type="entry name" value="DNA_topoisoIV"/>
    <property type="match status" value="1"/>
</dbReference>
<evidence type="ECO:0000256" key="9">
    <source>
        <dbReference type="HAMAP-Rule" id="MF_01897"/>
    </source>
</evidence>
<sequence length="815" mass="91102">MSEEAAQVIPVNIEDSMRTAYLEYAMSVIVGRALPDVRDGLKPVHRRILYAMHDMNLAHNRPYMKSARVVGEVIGKYHPHGDSAVYDAIVRMVQSFSLRNPLVDGQGNFGSVDGDSPAAMRYTEVRMERITSELLSDLDKNTVDFVDNYDGSLKEPSVLPTKVPNLLLNGSTGIAVGMATNIPPHNLGELIDGLLYFIDHRADCTTDDLLPLIKGPDFPTAGLILGREGIVSAYKTGRGIVKMRAKAEVEDQKSGKQSIIVTELPYQVNKARLIEKIAELVKDKKLEGIQDLRDESDRRGMRIVIELKRGEIAETVLANLYKHTAMQSTFGVITLAVVDGQPKCLTLVEVLKLFLNHRIDVVVRRTQFELKKAEDRAHILEGLKIAQDNIEAVIKLIRSSAGAKEAKADLMHSFGLSDLQAQAILEMRLQRLTAMEVDKLVAELTELLEKIDWYKKVLADEVLVLGIIRDELIEIKEIYTTPRRTQIEENYEEISHEDLIPVEEMVVTMSRGGYIKRAPSSTYRTQHRGGKGKIAMTTKETDDLEHLFIASSHDTLLIFSNLGKVYWKKVYELPLASRTAKGRAWVNILPLAPEEAVVYCTPIQEYHEDQFIVMVTERGVVKKTEMTAYQNPRKGGTKAIVIDEGDQLVTVRPCTEEALVFLASKNGMSLKFPASQIRPQGRVTRGCRGINLKDGDEVMSMEVLFANEVIMTVTEKGYGKKTTQDEYRMGSRGNMGVLNIKASPKIGRVVGSVAVQEGTELMLITQRGKVIRLQSDQVRNTTRVTMGVRLINMEEDERVVSMAKLDQANSEEDEP</sequence>
<dbReference type="FunFam" id="3.90.199.10:FF:000001">
    <property type="entry name" value="DNA gyrase subunit A"/>
    <property type="match status" value="1"/>
</dbReference>
<evidence type="ECO:0000313" key="12">
    <source>
        <dbReference type="EMBL" id="OGG96471.1"/>
    </source>
</evidence>
<dbReference type="STRING" id="1817772.A2527_01785"/>
<dbReference type="NCBIfam" id="NF004043">
    <property type="entry name" value="PRK05560.1"/>
    <property type="match status" value="1"/>
</dbReference>
<evidence type="ECO:0000256" key="10">
    <source>
        <dbReference type="PROSITE-ProRule" id="PRU01384"/>
    </source>
</evidence>
<evidence type="ECO:0000256" key="7">
    <source>
        <dbReference type="ARBA" id="ARBA00023235"/>
    </source>
</evidence>
<dbReference type="EMBL" id="MFNE01000012">
    <property type="protein sequence ID" value="OGG96471.1"/>
    <property type="molecule type" value="Genomic_DNA"/>
</dbReference>
<dbReference type="Gene3D" id="3.30.1360.40">
    <property type="match status" value="1"/>
</dbReference>
<evidence type="ECO:0000256" key="8">
    <source>
        <dbReference type="ARBA" id="ARBA00063644"/>
    </source>
</evidence>
<dbReference type="HAMAP" id="MF_01897">
    <property type="entry name" value="GyrA"/>
    <property type="match status" value="1"/>
</dbReference>
<feature type="active site" description="O-(5'-phospho-DNA)-tyrosine intermediate" evidence="9 10">
    <location>
        <position position="122"/>
    </location>
</feature>
<dbReference type="GO" id="GO:0006261">
    <property type="term" value="P:DNA-templated DNA replication"/>
    <property type="evidence" value="ECO:0007669"/>
    <property type="project" value="UniProtKB-UniRule"/>
</dbReference>
<evidence type="ECO:0000256" key="3">
    <source>
        <dbReference type="ARBA" id="ARBA00022741"/>
    </source>
</evidence>
<name>A0A1F6GED2_9PROT</name>
<dbReference type="InterPro" id="IPR002205">
    <property type="entry name" value="Topo_IIA_dom_A"/>
</dbReference>
<keyword evidence="3 9" id="KW-0547">Nucleotide-binding</keyword>
<comment type="subunit">
    <text evidence="8">Heterotetramer composed of ParC and ParE.</text>
</comment>
<comment type="miscellaneous">
    <text evidence="9">Few gyrases are as efficient as E.coli at forming negative supercoils. Not all organisms have 2 type II topoisomerases; in organisms with a single type II topoisomerase this enzyme also has to decatenate newly replicated chromosomes.</text>
</comment>
<dbReference type="PANTHER" id="PTHR43493">
    <property type="entry name" value="DNA GYRASE/TOPOISOMERASE SUBUNIT A"/>
    <property type="match status" value="1"/>
</dbReference>